<dbReference type="Pfam" id="PF01774">
    <property type="entry name" value="UreD"/>
    <property type="match status" value="1"/>
</dbReference>
<name>A0A4P7SP19_9CELL</name>
<comment type="function">
    <text evidence="3">Required for maturation of urease via the functional incorporation of the urease nickel metallocenter.</text>
</comment>
<comment type="subcellular location">
    <subcellularLocation>
        <location evidence="3">Cytoplasm</location>
    </subcellularLocation>
</comment>
<evidence type="ECO:0000256" key="1">
    <source>
        <dbReference type="ARBA" id="ARBA00007177"/>
    </source>
</evidence>
<dbReference type="HAMAP" id="MF_01384">
    <property type="entry name" value="UreD"/>
    <property type="match status" value="1"/>
</dbReference>
<evidence type="ECO:0000256" key="2">
    <source>
        <dbReference type="ARBA" id="ARBA00023186"/>
    </source>
</evidence>
<keyword evidence="2 3" id="KW-0143">Chaperone</keyword>
<dbReference type="KEGG" id="celz:E5225_09520"/>
<reference evidence="5 6" key="1">
    <citation type="submission" date="2019-04" db="EMBL/GenBank/DDBJ databases">
        <title>Isolation and identification of Cellulomonas shaoxiangyii sp. Nov. isolated from feces of the Tibetan antelopes (Pantholops hodgsonii) in the Qinghai-Tibet plateau of China.</title>
        <authorList>
            <person name="Tian Z."/>
        </authorList>
    </citation>
    <scope>NUCLEOTIDE SEQUENCE [LARGE SCALE GENOMIC DNA]</scope>
    <source>
        <strain evidence="5 6">Z28</strain>
    </source>
</reference>
<dbReference type="Proteomes" id="UP000296469">
    <property type="component" value="Chromosome"/>
</dbReference>
<evidence type="ECO:0000313" key="6">
    <source>
        <dbReference type="Proteomes" id="UP000296469"/>
    </source>
</evidence>
<organism evidence="5 6">
    <name type="scientific">Cellulomonas shaoxiangyii</name>
    <dbReference type="NCBI Taxonomy" id="2566013"/>
    <lineage>
        <taxon>Bacteria</taxon>
        <taxon>Bacillati</taxon>
        <taxon>Actinomycetota</taxon>
        <taxon>Actinomycetes</taxon>
        <taxon>Micrococcales</taxon>
        <taxon>Cellulomonadaceae</taxon>
        <taxon>Cellulomonas</taxon>
    </lineage>
</organism>
<feature type="region of interest" description="Disordered" evidence="4">
    <location>
        <begin position="1"/>
        <end position="22"/>
    </location>
</feature>
<sequence>MPADAGAGPPAPYGGHRLQPAYYEPDRVPDQVARYSGTPDTLPVGSPAKVGVLELGYARTVHGTELVHHYQKAPLQIMRPLYYDPLRPDMPYTQLISTGAGILQGDRLRTHLVFGPGSSGHVTTTASTRALRMEHDYAVAQVDVDVGDDAYVEYLPEPLILFRDARLYQRTRAAVAPSGTLLVADTVVAGRLARQERNRYAVLAADLEVRRPDGTPVAVDRVRLVPDDGATGGLAVLHGHDVLATLVVVTPLAPAAELADLLHAELDGTVPGVVLGVSVLPGEAGAWLRVLGATTPPVAHALRLAWQALRLRLTGTPAPVLRRT</sequence>
<dbReference type="OrthoDB" id="9807968at2"/>
<evidence type="ECO:0000313" key="5">
    <source>
        <dbReference type="EMBL" id="QCB95307.1"/>
    </source>
</evidence>
<dbReference type="PANTHER" id="PTHR33643">
    <property type="entry name" value="UREASE ACCESSORY PROTEIN D"/>
    <property type="match status" value="1"/>
</dbReference>
<dbReference type="EMBL" id="CP039291">
    <property type="protein sequence ID" value="QCB95307.1"/>
    <property type="molecule type" value="Genomic_DNA"/>
</dbReference>
<gene>
    <name evidence="3" type="primary">ureD</name>
    <name evidence="5" type="ORF">E5225_09520</name>
</gene>
<dbReference type="InterPro" id="IPR002669">
    <property type="entry name" value="UreD"/>
</dbReference>
<protein>
    <recommendedName>
        <fullName evidence="3">Urease accessory protein UreD</fullName>
    </recommendedName>
</protein>
<accession>A0A4P7SP19</accession>
<comment type="subunit">
    <text evidence="3">UreD, UreF and UreG form a complex that acts as a GTP-hydrolysis-dependent molecular chaperone, activating the urease apoprotein by helping to assemble the nickel containing metallocenter of UreC. The UreE protein probably delivers the nickel.</text>
</comment>
<dbReference type="PANTHER" id="PTHR33643:SF1">
    <property type="entry name" value="UREASE ACCESSORY PROTEIN D"/>
    <property type="match status" value="1"/>
</dbReference>
<keyword evidence="6" id="KW-1185">Reference proteome</keyword>
<comment type="similarity">
    <text evidence="1 3">Belongs to the UreD family.</text>
</comment>
<dbReference type="GO" id="GO:0016151">
    <property type="term" value="F:nickel cation binding"/>
    <property type="evidence" value="ECO:0007669"/>
    <property type="project" value="UniProtKB-UniRule"/>
</dbReference>
<proteinExistence type="inferred from homology"/>
<keyword evidence="3" id="KW-0963">Cytoplasm</keyword>
<dbReference type="AlphaFoldDB" id="A0A4P7SP19"/>
<evidence type="ECO:0000256" key="4">
    <source>
        <dbReference type="SAM" id="MobiDB-lite"/>
    </source>
</evidence>
<dbReference type="GO" id="GO:0005737">
    <property type="term" value="C:cytoplasm"/>
    <property type="evidence" value="ECO:0007669"/>
    <property type="project" value="UniProtKB-SubCell"/>
</dbReference>
<keyword evidence="3" id="KW-0996">Nickel insertion</keyword>
<evidence type="ECO:0000256" key="3">
    <source>
        <dbReference type="HAMAP-Rule" id="MF_01384"/>
    </source>
</evidence>